<dbReference type="Pfam" id="PF20684">
    <property type="entry name" value="Fung_rhodopsin"/>
    <property type="match status" value="1"/>
</dbReference>
<sequence>MSDFQWQLGLQSWILYGIGMALISLRAYARWRRVRSLNRFAIDDCIMITAVPLLYTGLIVCLNLIATGGGSNLFPPEQFSTFTQSDIDERVKGSKIVVLSEQCMLNVIWSLKACMLFMYARILTGTSNMKWIKLITVWTVSGWVAVEIAFFTACRPFKGYWAVPPPDPQCTTLVHYAIVQATFNLSSDLFIIAVPVPMILSLKLPLKQKIGLGVLFSIGVFVIIAAILTKVYNLSDVYSTTYMLWYTREASVAVYVANLPGIWPLLREHIRFLREHTNTYPSGQSRMPGFTSQQYGNISHYKSNHLRTFATLDSADVELANKIKEKVTEVQDSKLSVGQTQWGTKSSDGNEVDIEAGMAKKWIEKWIETYTITSSVG</sequence>
<dbReference type="AlphaFoldDB" id="A0A922NJC5"/>
<evidence type="ECO:0000256" key="6">
    <source>
        <dbReference type="SAM" id="Phobius"/>
    </source>
</evidence>
<feature type="transmembrane region" description="Helical" evidence="6">
    <location>
        <begin position="212"/>
        <end position="232"/>
    </location>
</feature>
<evidence type="ECO:0000256" key="2">
    <source>
        <dbReference type="ARBA" id="ARBA00022692"/>
    </source>
</evidence>
<gene>
    <name evidence="8" type="ORF">Ptr86124_005320</name>
</gene>
<name>A0A922NJC5_9PLEO</name>
<evidence type="ECO:0000256" key="1">
    <source>
        <dbReference type="ARBA" id="ARBA00004141"/>
    </source>
</evidence>
<dbReference type="Proteomes" id="UP000249757">
    <property type="component" value="Unassembled WGS sequence"/>
</dbReference>
<comment type="subcellular location">
    <subcellularLocation>
        <location evidence="1">Membrane</location>
        <topology evidence="1">Multi-pass membrane protein</topology>
    </subcellularLocation>
</comment>
<dbReference type="GO" id="GO:0016020">
    <property type="term" value="C:membrane"/>
    <property type="evidence" value="ECO:0007669"/>
    <property type="project" value="UniProtKB-SubCell"/>
</dbReference>
<feature type="domain" description="Rhodopsin" evidence="7">
    <location>
        <begin position="26"/>
        <end position="267"/>
    </location>
</feature>
<evidence type="ECO:0000313" key="9">
    <source>
        <dbReference type="Proteomes" id="UP000249757"/>
    </source>
</evidence>
<organism evidence="8 9">
    <name type="scientific">Pyrenophora tritici-repentis</name>
    <dbReference type="NCBI Taxonomy" id="45151"/>
    <lineage>
        <taxon>Eukaryota</taxon>
        <taxon>Fungi</taxon>
        <taxon>Dikarya</taxon>
        <taxon>Ascomycota</taxon>
        <taxon>Pezizomycotina</taxon>
        <taxon>Dothideomycetes</taxon>
        <taxon>Pleosporomycetidae</taxon>
        <taxon>Pleosporales</taxon>
        <taxon>Pleosporineae</taxon>
        <taxon>Pleosporaceae</taxon>
        <taxon>Pyrenophora</taxon>
    </lineage>
</organism>
<dbReference type="InterPro" id="IPR052337">
    <property type="entry name" value="SAT4-like"/>
</dbReference>
<proteinExistence type="inferred from homology"/>
<feature type="transmembrane region" description="Helical" evidence="6">
    <location>
        <begin position="12"/>
        <end position="29"/>
    </location>
</feature>
<feature type="transmembrane region" description="Helical" evidence="6">
    <location>
        <begin position="41"/>
        <end position="66"/>
    </location>
</feature>
<dbReference type="PANTHER" id="PTHR33048:SF149">
    <property type="entry name" value="UBID FAMILY DECARBOXYLASE"/>
    <property type="match status" value="1"/>
</dbReference>
<keyword evidence="4 6" id="KW-0472">Membrane</keyword>
<dbReference type="PANTHER" id="PTHR33048">
    <property type="entry name" value="PTH11-LIKE INTEGRAL MEMBRANE PROTEIN (AFU_ORTHOLOGUE AFUA_5G11245)"/>
    <property type="match status" value="1"/>
</dbReference>
<dbReference type="OrthoDB" id="3903189at2759"/>
<evidence type="ECO:0000256" key="4">
    <source>
        <dbReference type="ARBA" id="ARBA00023136"/>
    </source>
</evidence>
<keyword evidence="2 6" id="KW-0812">Transmembrane</keyword>
<feature type="transmembrane region" description="Helical" evidence="6">
    <location>
        <begin position="104"/>
        <end position="122"/>
    </location>
</feature>
<evidence type="ECO:0000256" key="5">
    <source>
        <dbReference type="ARBA" id="ARBA00038359"/>
    </source>
</evidence>
<evidence type="ECO:0000313" key="8">
    <source>
        <dbReference type="EMBL" id="KAI1515319.1"/>
    </source>
</evidence>
<comment type="similarity">
    <text evidence="5">Belongs to the SAT4 family.</text>
</comment>
<dbReference type="EMBL" id="NRDI02000006">
    <property type="protein sequence ID" value="KAI1515319.1"/>
    <property type="molecule type" value="Genomic_DNA"/>
</dbReference>
<evidence type="ECO:0000256" key="3">
    <source>
        <dbReference type="ARBA" id="ARBA00022989"/>
    </source>
</evidence>
<comment type="caution">
    <text evidence="8">The sequence shown here is derived from an EMBL/GenBank/DDBJ whole genome shotgun (WGS) entry which is preliminary data.</text>
</comment>
<feature type="transmembrane region" description="Helical" evidence="6">
    <location>
        <begin position="244"/>
        <end position="266"/>
    </location>
</feature>
<protein>
    <recommendedName>
        <fullName evidence="7">Rhodopsin domain-containing protein</fullName>
    </recommendedName>
</protein>
<dbReference type="InterPro" id="IPR049326">
    <property type="entry name" value="Rhodopsin_dom_fungi"/>
</dbReference>
<evidence type="ECO:0000259" key="7">
    <source>
        <dbReference type="Pfam" id="PF20684"/>
    </source>
</evidence>
<feature type="transmembrane region" description="Helical" evidence="6">
    <location>
        <begin position="134"/>
        <end position="153"/>
    </location>
</feature>
<keyword evidence="9" id="KW-1185">Reference proteome</keyword>
<reference evidence="9" key="1">
    <citation type="journal article" date="2022" name="Microb. Genom.">
        <title>A global pangenome for the wheat fungal pathogen Pyrenophora tritici-repentis and prediction of effector protein structural homology.</title>
        <authorList>
            <person name="Moolhuijzen P.M."/>
            <person name="See P.T."/>
            <person name="Shi G."/>
            <person name="Powell H.R."/>
            <person name="Cockram J."/>
            <person name="Jorgensen L.N."/>
            <person name="Benslimane H."/>
            <person name="Strelkov S.E."/>
            <person name="Turner J."/>
            <person name="Liu Z."/>
            <person name="Moffat C.S."/>
        </authorList>
    </citation>
    <scope>NUCLEOTIDE SEQUENCE [LARGE SCALE GENOMIC DNA]</scope>
</reference>
<keyword evidence="3 6" id="KW-1133">Transmembrane helix</keyword>
<accession>A0A922NJC5</accession>
<feature type="transmembrane region" description="Helical" evidence="6">
    <location>
        <begin position="173"/>
        <end position="200"/>
    </location>
</feature>